<dbReference type="GO" id="GO:0036094">
    <property type="term" value="F:small molecule binding"/>
    <property type="evidence" value="ECO:0007669"/>
    <property type="project" value="InterPro"/>
</dbReference>
<dbReference type="InterPro" id="IPR002345">
    <property type="entry name" value="Lipocalin"/>
</dbReference>
<dbReference type="GO" id="GO:0005615">
    <property type="term" value="C:extracellular space"/>
    <property type="evidence" value="ECO:0007669"/>
    <property type="project" value="TreeGrafter"/>
</dbReference>
<dbReference type="Pfam" id="PF00061">
    <property type="entry name" value="Lipocalin"/>
    <property type="match status" value="1"/>
</dbReference>
<accession>M3YKN7</accession>
<feature type="domain" description="Lipocalin/cytosolic fatty-acid binding" evidence="3">
    <location>
        <begin position="34"/>
        <end position="177"/>
    </location>
</feature>
<dbReference type="PANTHER" id="PTHR11430:SF70">
    <property type="entry name" value="UTEROCALIN"/>
    <property type="match status" value="1"/>
</dbReference>
<evidence type="ECO:0000259" key="3">
    <source>
        <dbReference type="Pfam" id="PF00061"/>
    </source>
</evidence>
<organism evidence="4">
    <name type="scientific">Mustela putorius furo</name>
    <name type="common">European domestic ferret</name>
    <name type="synonym">Mustela furo</name>
    <dbReference type="NCBI Taxonomy" id="9669"/>
    <lineage>
        <taxon>Eukaryota</taxon>
        <taxon>Metazoa</taxon>
        <taxon>Chordata</taxon>
        <taxon>Craniata</taxon>
        <taxon>Vertebrata</taxon>
        <taxon>Euteleostomi</taxon>
        <taxon>Mammalia</taxon>
        <taxon>Eutheria</taxon>
        <taxon>Laurasiatheria</taxon>
        <taxon>Carnivora</taxon>
        <taxon>Caniformia</taxon>
        <taxon>Musteloidea</taxon>
        <taxon>Mustelidae</taxon>
        <taxon>Mustelinae</taxon>
        <taxon>Mustela</taxon>
    </lineage>
</organism>
<protein>
    <recommendedName>
        <fullName evidence="3">Lipocalin/cytosolic fatty-acid binding domain-containing protein</fullName>
    </recommendedName>
</protein>
<dbReference type="AlphaFoldDB" id="M3YKN7"/>
<dbReference type="Ensembl" id="ENSMPUT00000012089.1">
    <property type="protein sequence ID" value="ENSMPUP00000011894.1"/>
    <property type="gene ID" value="ENSMPUG00000011986.1"/>
</dbReference>
<name>M3YKN7_MUSPF</name>
<feature type="signal peptide" evidence="2">
    <location>
        <begin position="1"/>
        <end position="18"/>
    </location>
</feature>
<dbReference type="OMA" id="WDIMQIF"/>
<sequence length="184" mass="21100">RNTPLLTLVLALLRGPYAPHIGPQDPDIDENLVSGNWFSVAQASKEPKLLWKDSDMMFFVHKLRMSPRTMEFHLYRRIQDTWVPIIMTAEETKQNFQYTVADAGHNTIFLEEVDPTCFPIFNPTAHRLKGPAGGTAPAALSAGRSPTVSWDIMRMFKSYWKHHRISPANAIYLTQMDRRPHARQ</sequence>
<reference evidence="4" key="1">
    <citation type="submission" date="2024-06" db="UniProtKB">
        <authorList>
            <consortium name="Ensembl"/>
        </authorList>
    </citation>
    <scope>IDENTIFICATION</scope>
</reference>
<dbReference type="SUPFAM" id="SSF50814">
    <property type="entry name" value="Lipocalins"/>
    <property type="match status" value="1"/>
</dbReference>
<dbReference type="GeneTree" id="ENSGT00940000173695"/>
<dbReference type="InterPro" id="IPR000566">
    <property type="entry name" value="Lipocln_cytosolic_FA-bd_dom"/>
</dbReference>
<keyword evidence="2" id="KW-0732">Signal</keyword>
<evidence type="ECO:0000313" key="4">
    <source>
        <dbReference type="Ensembl" id="ENSMPUP00000011894.1"/>
    </source>
</evidence>
<proteinExistence type="inferred from homology"/>
<dbReference type="HOGENOM" id="CLU_094061_4_1_1"/>
<dbReference type="EMBL" id="AEYP01042331">
    <property type="status" value="NOT_ANNOTATED_CDS"/>
    <property type="molecule type" value="Genomic_DNA"/>
</dbReference>
<comment type="similarity">
    <text evidence="1">Belongs to the calycin superfamily. Lipocalin family.</text>
</comment>
<dbReference type="eggNOG" id="ENOG502TCMI">
    <property type="taxonomic scope" value="Eukaryota"/>
</dbReference>
<dbReference type="Gene3D" id="2.40.128.20">
    <property type="match status" value="1"/>
</dbReference>
<evidence type="ECO:0000256" key="1">
    <source>
        <dbReference type="ARBA" id="ARBA00006889"/>
    </source>
</evidence>
<dbReference type="InterPro" id="IPR012674">
    <property type="entry name" value="Calycin"/>
</dbReference>
<dbReference type="InParanoid" id="M3YKN7"/>
<feature type="chain" id="PRO_5004045349" description="Lipocalin/cytosolic fatty-acid binding domain-containing protein" evidence="2">
    <location>
        <begin position="19"/>
        <end position="184"/>
    </location>
</feature>
<evidence type="ECO:0000256" key="2">
    <source>
        <dbReference type="SAM" id="SignalP"/>
    </source>
</evidence>
<dbReference type="PANTHER" id="PTHR11430">
    <property type="entry name" value="LIPOCALIN"/>
    <property type="match status" value="1"/>
</dbReference>